<dbReference type="AlphaFoldDB" id="A0A8X6KBN4"/>
<keyword evidence="2" id="KW-1185">Reference proteome</keyword>
<protein>
    <submittedName>
        <fullName evidence="1">Uncharacterized protein</fullName>
    </submittedName>
</protein>
<gene>
    <name evidence="1" type="ORF">TNCT_617271</name>
</gene>
<proteinExistence type="predicted"/>
<dbReference type="EMBL" id="BMAO01010417">
    <property type="protein sequence ID" value="GFQ67053.1"/>
    <property type="molecule type" value="Genomic_DNA"/>
</dbReference>
<evidence type="ECO:0000313" key="2">
    <source>
        <dbReference type="Proteomes" id="UP000887116"/>
    </source>
</evidence>
<comment type="caution">
    <text evidence="1">The sequence shown here is derived from an EMBL/GenBank/DDBJ whole genome shotgun (WGS) entry which is preliminary data.</text>
</comment>
<evidence type="ECO:0000313" key="1">
    <source>
        <dbReference type="EMBL" id="GFQ67053.1"/>
    </source>
</evidence>
<sequence>MRISPWGTENHRSWKCRNVFLDRGTNSEQDDMQNFSPILSSLAHYNHFQQSKKTFSCSITLRVVGSCSSLVGAQKLRENLLKMPSKLRPYSIVMNSYALNQKIQSSNSFLATVSVFWSGTRNASGPQENQS</sequence>
<name>A0A8X6KBN4_TRICU</name>
<accession>A0A8X6KBN4</accession>
<reference evidence="1" key="1">
    <citation type="submission" date="2020-07" db="EMBL/GenBank/DDBJ databases">
        <title>Multicomponent nature underlies the extraordinary mechanical properties of spider dragline silk.</title>
        <authorList>
            <person name="Kono N."/>
            <person name="Nakamura H."/>
            <person name="Mori M."/>
            <person name="Yoshida Y."/>
            <person name="Ohtoshi R."/>
            <person name="Malay A.D."/>
            <person name="Moran D.A.P."/>
            <person name="Tomita M."/>
            <person name="Numata K."/>
            <person name="Arakawa K."/>
        </authorList>
    </citation>
    <scope>NUCLEOTIDE SEQUENCE</scope>
</reference>
<dbReference type="Proteomes" id="UP000887116">
    <property type="component" value="Unassembled WGS sequence"/>
</dbReference>
<organism evidence="1 2">
    <name type="scientific">Trichonephila clavata</name>
    <name type="common">Joro spider</name>
    <name type="synonym">Nephila clavata</name>
    <dbReference type="NCBI Taxonomy" id="2740835"/>
    <lineage>
        <taxon>Eukaryota</taxon>
        <taxon>Metazoa</taxon>
        <taxon>Ecdysozoa</taxon>
        <taxon>Arthropoda</taxon>
        <taxon>Chelicerata</taxon>
        <taxon>Arachnida</taxon>
        <taxon>Araneae</taxon>
        <taxon>Araneomorphae</taxon>
        <taxon>Entelegynae</taxon>
        <taxon>Araneoidea</taxon>
        <taxon>Nephilidae</taxon>
        <taxon>Trichonephila</taxon>
    </lineage>
</organism>